<keyword evidence="1" id="KW-0472">Membrane</keyword>
<evidence type="ECO:0000256" key="1">
    <source>
        <dbReference type="SAM" id="Phobius"/>
    </source>
</evidence>
<feature type="transmembrane region" description="Helical" evidence="1">
    <location>
        <begin position="129"/>
        <end position="148"/>
    </location>
</feature>
<keyword evidence="3" id="KW-1185">Reference proteome</keyword>
<evidence type="ECO:0000313" key="2">
    <source>
        <dbReference type="EMBL" id="AZI57976.1"/>
    </source>
</evidence>
<keyword evidence="1" id="KW-1133">Transmembrane helix</keyword>
<organism evidence="2 3">
    <name type="scientific">Nakamurella antarctica</name>
    <dbReference type="NCBI Taxonomy" id="1902245"/>
    <lineage>
        <taxon>Bacteria</taxon>
        <taxon>Bacillati</taxon>
        <taxon>Actinomycetota</taxon>
        <taxon>Actinomycetes</taxon>
        <taxon>Nakamurellales</taxon>
        <taxon>Nakamurellaceae</taxon>
        <taxon>Nakamurella</taxon>
    </lineage>
</organism>
<dbReference type="EMBL" id="CP034170">
    <property type="protein sequence ID" value="AZI57976.1"/>
    <property type="molecule type" value="Genomic_DNA"/>
</dbReference>
<sequence>MTVQDQMTRLLVTADLRIEVNGLVADLSGSGRHLVLHTENPAQLWREAAGAEMPDGFSNIGGLKSLGALAQQLSAVGLQVDVTGPRGVVARLGGASPSLLGKLVTGSDQFAPGAPLITVPLLWQRVSRVGQAGLISGVLAAVAAVVFISRRKN</sequence>
<dbReference type="KEGG" id="nak:EH165_07295"/>
<proteinExistence type="predicted"/>
<name>A0A3G8ZVD3_9ACTN</name>
<accession>A0A3G8ZVD3</accession>
<reference evidence="2 3" key="1">
    <citation type="submission" date="2018-11" db="EMBL/GenBank/DDBJ databases">
        <authorList>
            <person name="Da X."/>
        </authorList>
    </citation>
    <scope>NUCLEOTIDE SEQUENCE [LARGE SCALE GENOMIC DNA]</scope>
    <source>
        <strain evidence="2 3">S14-144</strain>
    </source>
</reference>
<dbReference type="AlphaFoldDB" id="A0A3G8ZVD3"/>
<dbReference type="OrthoDB" id="5065133at2"/>
<reference evidence="2 3" key="2">
    <citation type="submission" date="2018-12" db="EMBL/GenBank/DDBJ databases">
        <title>Nakamurella antarcticus sp. nov., isolated from Antarctica South Shetland Islands soil.</title>
        <authorList>
            <person name="Peng F."/>
        </authorList>
    </citation>
    <scope>NUCLEOTIDE SEQUENCE [LARGE SCALE GENOMIC DNA]</scope>
    <source>
        <strain evidence="2 3">S14-144</strain>
    </source>
</reference>
<protein>
    <submittedName>
        <fullName evidence="2">Uncharacterized protein</fullName>
    </submittedName>
</protein>
<dbReference type="Proteomes" id="UP000268084">
    <property type="component" value="Chromosome"/>
</dbReference>
<gene>
    <name evidence="2" type="ORF">EH165_07295</name>
</gene>
<dbReference type="RefSeq" id="WP_124798886.1">
    <property type="nucleotide sequence ID" value="NZ_CP034170.1"/>
</dbReference>
<keyword evidence="1" id="KW-0812">Transmembrane</keyword>
<evidence type="ECO:0000313" key="3">
    <source>
        <dbReference type="Proteomes" id="UP000268084"/>
    </source>
</evidence>